<comment type="caution">
    <text evidence="1">The sequence shown here is derived from an EMBL/GenBank/DDBJ whole genome shotgun (WGS) entry which is preliminary data.</text>
</comment>
<keyword evidence="2" id="KW-1185">Reference proteome</keyword>
<protein>
    <submittedName>
        <fullName evidence="1">Uncharacterized protein</fullName>
    </submittedName>
</protein>
<reference evidence="1" key="1">
    <citation type="submission" date="2021-01" db="EMBL/GenBank/DDBJ databases">
        <title>Whole genome shotgun sequence of Dactylosporangium siamense NBRC 106093.</title>
        <authorList>
            <person name="Komaki H."/>
            <person name="Tamura T."/>
        </authorList>
    </citation>
    <scope>NUCLEOTIDE SEQUENCE</scope>
    <source>
        <strain evidence="1">NBRC 106093</strain>
    </source>
</reference>
<organism evidence="1 2">
    <name type="scientific">Dactylosporangium siamense</name>
    <dbReference type="NCBI Taxonomy" id="685454"/>
    <lineage>
        <taxon>Bacteria</taxon>
        <taxon>Bacillati</taxon>
        <taxon>Actinomycetota</taxon>
        <taxon>Actinomycetes</taxon>
        <taxon>Micromonosporales</taxon>
        <taxon>Micromonosporaceae</taxon>
        <taxon>Dactylosporangium</taxon>
    </lineage>
</organism>
<proteinExistence type="predicted"/>
<name>A0A919PLZ2_9ACTN</name>
<dbReference type="AlphaFoldDB" id="A0A919PLZ2"/>
<dbReference type="SUPFAM" id="SSF50998">
    <property type="entry name" value="Quinoprotein alcohol dehydrogenase-like"/>
    <property type="match status" value="1"/>
</dbReference>
<gene>
    <name evidence="1" type="ORF">Dsi01nite_052760</name>
</gene>
<dbReference type="Proteomes" id="UP000660611">
    <property type="component" value="Unassembled WGS sequence"/>
</dbReference>
<sequence length="359" mass="38706">MPSRPMTPVDVRLVGTAPAPLGPVLTASWEGAVVTVQDADRLLAYERAAVLAGVPEPARRMVLPAHARATLSPSDGLVVIAEGSAVRAVDPSGALRWELPHDPWHGGHREPRPPCAPAVSPDGRFVSVVLPCLARDGEPALLVYDSEPRRRYTNDRLVLVDATTGRIHGERPVTAVSSTVAQRWSPDGTELVISCWTAWYSWAMYRVTVRPEGCKVTGGPAYREVTDLGSKPGRVLSVRRAEGMTHDDEHDDVAVHDIAVQDGAADRQVALVELAALGGEPDDELGTARRVGDAYVVVSLRRFRGDATWTHHLCAWPALHPLGAVAYPVPVTEHVASLGDGTWLTTDGSLLYRWELTAP</sequence>
<evidence type="ECO:0000313" key="1">
    <source>
        <dbReference type="EMBL" id="GIG47235.1"/>
    </source>
</evidence>
<dbReference type="InterPro" id="IPR011047">
    <property type="entry name" value="Quinoprotein_ADH-like_sf"/>
</dbReference>
<evidence type="ECO:0000313" key="2">
    <source>
        <dbReference type="Proteomes" id="UP000660611"/>
    </source>
</evidence>
<accession>A0A919PLZ2</accession>
<dbReference type="EMBL" id="BONQ01000081">
    <property type="protein sequence ID" value="GIG47235.1"/>
    <property type="molecule type" value="Genomic_DNA"/>
</dbReference>